<name>A0A165CY80_EXIGL</name>
<reference evidence="1 2" key="1">
    <citation type="journal article" date="2016" name="Mol. Biol. Evol.">
        <title>Comparative Genomics of Early-Diverging Mushroom-Forming Fungi Provides Insights into the Origins of Lignocellulose Decay Capabilities.</title>
        <authorList>
            <person name="Nagy L.G."/>
            <person name="Riley R."/>
            <person name="Tritt A."/>
            <person name="Adam C."/>
            <person name="Daum C."/>
            <person name="Floudas D."/>
            <person name="Sun H."/>
            <person name="Yadav J.S."/>
            <person name="Pangilinan J."/>
            <person name="Larsson K.H."/>
            <person name="Matsuura K."/>
            <person name="Barry K."/>
            <person name="Labutti K."/>
            <person name="Kuo R."/>
            <person name="Ohm R.A."/>
            <person name="Bhattacharya S.S."/>
            <person name="Shirouzu T."/>
            <person name="Yoshinaga Y."/>
            <person name="Martin F.M."/>
            <person name="Grigoriev I.V."/>
            <person name="Hibbett D.S."/>
        </authorList>
    </citation>
    <scope>NUCLEOTIDE SEQUENCE [LARGE SCALE GENOMIC DNA]</scope>
    <source>
        <strain evidence="1 2">HHB12029</strain>
    </source>
</reference>
<dbReference type="InParanoid" id="A0A165CY80"/>
<proteinExistence type="predicted"/>
<organism evidence="1 2">
    <name type="scientific">Exidia glandulosa HHB12029</name>
    <dbReference type="NCBI Taxonomy" id="1314781"/>
    <lineage>
        <taxon>Eukaryota</taxon>
        <taxon>Fungi</taxon>
        <taxon>Dikarya</taxon>
        <taxon>Basidiomycota</taxon>
        <taxon>Agaricomycotina</taxon>
        <taxon>Agaricomycetes</taxon>
        <taxon>Auriculariales</taxon>
        <taxon>Exidiaceae</taxon>
        <taxon>Exidia</taxon>
    </lineage>
</organism>
<gene>
    <name evidence="1" type="ORF">EXIGLDRAFT_842974</name>
</gene>
<sequence length="193" mass="22107">MSSARKSMPIDASRHGTVRLAVEAALSTYYVAVALWESTKQGAFYYAVHVLHYRGLIDFPHLRTVPPRTGIEALEIAIDLMRRRLPRAGYLPPIQQEMAPYVSASPFRTHMDSTLHMLFSVPQEHAAREISFQRFLAIAEYELERYRNDGIPLPLDWTLICTYFDHIHGFPIRRASELMDAGEINNPAFVLYT</sequence>
<dbReference type="AlphaFoldDB" id="A0A165CY80"/>
<evidence type="ECO:0000313" key="2">
    <source>
        <dbReference type="Proteomes" id="UP000077266"/>
    </source>
</evidence>
<keyword evidence="2" id="KW-1185">Reference proteome</keyword>
<dbReference type="EMBL" id="KV426272">
    <property type="protein sequence ID" value="KZV83420.1"/>
    <property type="molecule type" value="Genomic_DNA"/>
</dbReference>
<dbReference type="Proteomes" id="UP000077266">
    <property type="component" value="Unassembled WGS sequence"/>
</dbReference>
<evidence type="ECO:0000313" key="1">
    <source>
        <dbReference type="EMBL" id="KZV83420.1"/>
    </source>
</evidence>
<accession>A0A165CY80</accession>
<protein>
    <submittedName>
        <fullName evidence="1">Uncharacterized protein</fullName>
    </submittedName>
</protein>